<dbReference type="AlphaFoldDB" id="A0A8D8AMI9"/>
<protein>
    <submittedName>
        <fullName evidence="1">(northern house mosquito) hypothetical protein</fullName>
    </submittedName>
</protein>
<dbReference type="EMBL" id="HBUE01034237">
    <property type="protein sequence ID" value="CAG6458163.1"/>
    <property type="molecule type" value="Transcribed_RNA"/>
</dbReference>
<proteinExistence type="predicted"/>
<name>A0A8D8AMI9_CULPI</name>
<evidence type="ECO:0000313" key="1">
    <source>
        <dbReference type="EMBL" id="CAG6458163.1"/>
    </source>
</evidence>
<organism evidence="1">
    <name type="scientific">Culex pipiens</name>
    <name type="common">House mosquito</name>
    <dbReference type="NCBI Taxonomy" id="7175"/>
    <lineage>
        <taxon>Eukaryota</taxon>
        <taxon>Metazoa</taxon>
        <taxon>Ecdysozoa</taxon>
        <taxon>Arthropoda</taxon>
        <taxon>Hexapoda</taxon>
        <taxon>Insecta</taxon>
        <taxon>Pterygota</taxon>
        <taxon>Neoptera</taxon>
        <taxon>Endopterygota</taxon>
        <taxon>Diptera</taxon>
        <taxon>Nematocera</taxon>
        <taxon>Culicoidea</taxon>
        <taxon>Culicidae</taxon>
        <taxon>Culicinae</taxon>
        <taxon>Culicini</taxon>
        <taxon>Culex</taxon>
        <taxon>Culex</taxon>
    </lineage>
</organism>
<reference evidence="1" key="1">
    <citation type="submission" date="2021-05" db="EMBL/GenBank/DDBJ databases">
        <authorList>
            <person name="Alioto T."/>
            <person name="Alioto T."/>
            <person name="Gomez Garrido J."/>
        </authorList>
    </citation>
    <scope>NUCLEOTIDE SEQUENCE</scope>
</reference>
<accession>A0A8D8AMI9</accession>
<sequence>MATLVPFLIAGTTGRYIIMGGVCGNDRMFCGMLSGGGGCNILTVAVPPASSGVDDGSTAAWEGSGVTEPVVVVDGIADKVTVVVVVVEDEPDWTGDSCDRTSDDGSGDGEGVVVVDEVVDDGLVSCSRLVVSMTAAGFPLSSGFVGTSHCFHQQKISPSMQRQISHGSYRWIFCPWSYLKLSATQLSAFCSSTRSSFMMSDSMPWSYRASVCSASRSILFR</sequence>